<evidence type="ECO:0000256" key="8">
    <source>
        <dbReference type="ARBA" id="ARBA00022842"/>
    </source>
</evidence>
<dbReference type="Proteomes" id="UP000183687">
    <property type="component" value="Unassembled WGS sequence"/>
</dbReference>
<dbReference type="NCBIfam" id="TIGR00174">
    <property type="entry name" value="miaA"/>
    <property type="match status" value="1"/>
</dbReference>
<keyword evidence="5 10" id="KW-0819">tRNA processing</keyword>
<feature type="binding site" evidence="10">
    <location>
        <begin position="10"/>
        <end position="17"/>
    </location>
    <ligand>
        <name>ATP</name>
        <dbReference type="ChEBI" id="CHEBI:30616"/>
    </ligand>
</feature>
<comment type="caution">
    <text evidence="10">Lacks conserved residue(s) required for the propagation of feature annotation.</text>
</comment>
<evidence type="ECO:0000256" key="7">
    <source>
        <dbReference type="ARBA" id="ARBA00022840"/>
    </source>
</evidence>
<evidence type="ECO:0000256" key="6">
    <source>
        <dbReference type="ARBA" id="ARBA00022741"/>
    </source>
</evidence>
<evidence type="ECO:0000256" key="2">
    <source>
        <dbReference type="ARBA" id="ARBA00003213"/>
    </source>
</evidence>
<accession>A0AB38A4N2</accession>
<keyword evidence="8 10" id="KW-0460">Magnesium</keyword>
<evidence type="ECO:0000256" key="11">
    <source>
        <dbReference type="RuleBase" id="RU003783"/>
    </source>
</evidence>
<dbReference type="GO" id="GO:0005524">
    <property type="term" value="F:ATP binding"/>
    <property type="evidence" value="ECO:0007669"/>
    <property type="project" value="UniProtKB-UniRule"/>
</dbReference>
<evidence type="ECO:0000256" key="10">
    <source>
        <dbReference type="HAMAP-Rule" id="MF_00185"/>
    </source>
</evidence>
<comment type="subunit">
    <text evidence="10">Monomer.</text>
</comment>
<protein>
    <recommendedName>
        <fullName evidence="10">tRNA dimethylallyltransferase</fullName>
        <ecNumber evidence="10">2.5.1.75</ecNumber>
    </recommendedName>
    <alternativeName>
        <fullName evidence="10">Dimethylallyl diphosphate:tRNA dimethylallyltransferase</fullName>
        <shortName evidence="10">DMAPP:tRNA dimethylallyltransferase</shortName>
        <shortName evidence="10">DMATase</shortName>
    </alternativeName>
    <alternativeName>
        <fullName evidence="10">Isopentenyl-diphosphate:tRNA isopentenyltransferase</fullName>
        <shortName evidence="10">IPP transferase</shortName>
        <shortName evidence="10">IPPT</shortName>
        <shortName evidence="10">IPTase</shortName>
    </alternativeName>
</protein>
<keyword evidence="4 10" id="KW-0808">Transferase</keyword>
<dbReference type="Gene3D" id="1.10.20.140">
    <property type="match status" value="1"/>
</dbReference>
<dbReference type="HAMAP" id="MF_00185">
    <property type="entry name" value="IPP_trans"/>
    <property type="match status" value="1"/>
</dbReference>
<dbReference type="AlphaFoldDB" id="A0AB38A4N2"/>
<evidence type="ECO:0000256" key="4">
    <source>
        <dbReference type="ARBA" id="ARBA00022679"/>
    </source>
</evidence>
<comment type="cofactor">
    <cofactor evidence="1 10">
        <name>Mg(2+)</name>
        <dbReference type="ChEBI" id="CHEBI:18420"/>
    </cofactor>
</comment>
<dbReference type="PANTHER" id="PTHR11088">
    <property type="entry name" value="TRNA DIMETHYLALLYLTRANSFERASE"/>
    <property type="match status" value="1"/>
</dbReference>
<evidence type="ECO:0000256" key="12">
    <source>
        <dbReference type="RuleBase" id="RU003784"/>
    </source>
</evidence>
<reference evidence="14 15" key="1">
    <citation type="submission" date="2016-10" db="EMBL/GenBank/DDBJ databases">
        <authorList>
            <person name="Varghese N."/>
            <person name="Submissions S."/>
        </authorList>
    </citation>
    <scope>NUCLEOTIDE SEQUENCE [LARGE SCALE GENOMIC DNA]</scope>
    <source>
        <strain evidence="14 15">DSM 20586</strain>
    </source>
</reference>
<evidence type="ECO:0000256" key="3">
    <source>
        <dbReference type="ARBA" id="ARBA00005842"/>
    </source>
</evidence>
<evidence type="ECO:0000256" key="13">
    <source>
        <dbReference type="RuleBase" id="RU003785"/>
    </source>
</evidence>
<keyword evidence="6 10" id="KW-0547">Nucleotide-binding</keyword>
<evidence type="ECO:0000313" key="15">
    <source>
        <dbReference type="Proteomes" id="UP000183687"/>
    </source>
</evidence>
<comment type="function">
    <text evidence="2 10 12">Catalyzes the transfer of a dimethylallyl group onto the adenine at position 37 in tRNAs that read codons beginning with uridine, leading to the formation of N6-(dimethylallyl)adenosine (i(6)A).</text>
</comment>
<dbReference type="GO" id="GO:0006400">
    <property type="term" value="P:tRNA modification"/>
    <property type="evidence" value="ECO:0007669"/>
    <property type="project" value="TreeGrafter"/>
</dbReference>
<dbReference type="Gene3D" id="3.40.50.300">
    <property type="entry name" value="P-loop containing nucleotide triphosphate hydrolases"/>
    <property type="match status" value="1"/>
</dbReference>
<sequence>MTTPVVCIVGPTASGKSALAEVLAEHFCVPVISVDAMQVYRGMDIGTAKTPPEQRRVELQMVDVCDVNQNYSVDLFQKQARRCVDALLREGRQPILCGGTGLYLDAVIDEMEFPAGDIQSASREHYTRFLEEQGPAALYELLCQKDSQSAHEIHPNNMRRVIRALELHDQGLSYASIHSGLLQRKAHYPVLIFGLTHNREELYARIDTRVDCMFEQGLVDEVRALLKQGLCNAQTAHKAIGYKEIIDALEGRISPDEARALIKLHTRHYAKRQLSWLKRDKRTIWVSLDDMTQQEAVTFITSSIEQWKQDR</sequence>
<dbReference type="RefSeq" id="WP_002563616.1">
    <property type="nucleotide sequence ID" value="NZ_FNSH01000001.1"/>
</dbReference>
<keyword evidence="7 10" id="KW-0067">ATP-binding</keyword>
<feature type="site" description="Interaction with substrate tRNA" evidence="10">
    <location>
        <position position="100"/>
    </location>
</feature>
<name>A0AB38A4N2_9ACTN</name>
<dbReference type="InterPro" id="IPR018022">
    <property type="entry name" value="IPT"/>
</dbReference>
<gene>
    <name evidence="10" type="primary">miaA</name>
    <name evidence="14" type="ORF">SAMN04489746_0151</name>
</gene>
<evidence type="ECO:0000256" key="1">
    <source>
        <dbReference type="ARBA" id="ARBA00001946"/>
    </source>
</evidence>
<comment type="caution">
    <text evidence="14">The sequence shown here is derived from an EMBL/GenBank/DDBJ whole genome shotgun (WGS) entry which is preliminary data.</text>
</comment>
<proteinExistence type="inferred from homology"/>
<dbReference type="EMBL" id="FNSH01000001">
    <property type="protein sequence ID" value="SEB41811.1"/>
    <property type="molecule type" value="Genomic_DNA"/>
</dbReference>
<comment type="catalytic activity">
    <reaction evidence="9 10 11">
        <text>adenosine(37) in tRNA + dimethylallyl diphosphate = N(6)-dimethylallyladenosine(37) in tRNA + diphosphate</text>
        <dbReference type="Rhea" id="RHEA:26482"/>
        <dbReference type="Rhea" id="RHEA-COMP:10162"/>
        <dbReference type="Rhea" id="RHEA-COMP:10375"/>
        <dbReference type="ChEBI" id="CHEBI:33019"/>
        <dbReference type="ChEBI" id="CHEBI:57623"/>
        <dbReference type="ChEBI" id="CHEBI:74411"/>
        <dbReference type="ChEBI" id="CHEBI:74415"/>
        <dbReference type="EC" id="2.5.1.75"/>
    </reaction>
</comment>
<dbReference type="InterPro" id="IPR027417">
    <property type="entry name" value="P-loop_NTPase"/>
</dbReference>
<dbReference type="Pfam" id="PF01715">
    <property type="entry name" value="IPPT"/>
    <property type="match status" value="1"/>
</dbReference>
<dbReference type="GO" id="GO:0052381">
    <property type="term" value="F:tRNA dimethylallyltransferase activity"/>
    <property type="evidence" value="ECO:0007669"/>
    <property type="project" value="UniProtKB-UniRule"/>
</dbReference>
<evidence type="ECO:0000256" key="5">
    <source>
        <dbReference type="ARBA" id="ARBA00022694"/>
    </source>
</evidence>
<comment type="similarity">
    <text evidence="3 10 13">Belongs to the IPP transferase family.</text>
</comment>
<dbReference type="EC" id="2.5.1.75" evidence="10"/>
<evidence type="ECO:0000256" key="9">
    <source>
        <dbReference type="ARBA" id="ARBA00049563"/>
    </source>
</evidence>
<feature type="site" description="Interaction with substrate tRNA" evidence="10">
    <location>
        <position position="123"/>
    </location>
</feature>
<dbReference type="SUPFAM" id="SSF52540">
    <property type="entry name" value="P-loop containing nucleoside triphosphate hydrolases"/>
    <property type="match status" value="1"/>
</dbReference>
<organism evidence="14 15">
    <name type="scientific">Atopobium minutum</name>
    <dbReference type="NCBI Taxonomy" id="1381"/>
    <lineage>
        <taxon>Bacteria</taxon>
        <taxon>Bacillati</taxon>
        <taxon>Actinomycetota</taxon>
        <taxon>Coriobacteriia</taxon>
        <taxon>Coriobacteriales</taxon>
        <taxon>Atopobiaceae</taxon>
        <taxon>Atopobium</taxon>
    </lineage>
</organism>
<evidence type="ECO:0000313" key="14">
    <source>
        <dbReference type="EMBL" id="SEB41811.1"/>
    </source>
</evidence>
<feature type="binding site" evidence="10">
    <location>
        <begin position="12"/>
        <end position="17"/>
    </location>
    <ligand>
        <name>substrate</name>
    </ligand>
</feature>
<dbReference type="InterPro" id="IPR039657">
    <property type="entry name" value="Dimethylallyltransferase"/>
</dbReference>
<dbReference type="PANTHER" id="PTHR11088:SF60">
    <property type="entry name" value="TRNA DIMETHYLALLYLTRANSFERASE"/>
    <property type="match status" value="1"/>
</dbReference>